<dbReference type="OrthoDB" id="10254377at2759"/>
<feature type="region of interest" description="Disordered" evidence="3">
    <location>
        <begin position="807"/>
        <end position="835"/>
    </location>
</feature>
<evidence type="ECO:0000313" key="8">
    <source>
        <dbReference type="Proteomes" id="UP000014760"/>
    </source>
</evidence>
<dbReference type="GO" id="GO:0048814">
    <property type="term" value="P:regulation of dendrite morphogenesis"/>
    <property type="evidence" value="ECO:0007669"/>
    <property type="project" value="TreeGrafter"/>
</dbReference>
<dbReference type="PROSITE" id="PS50212">
    <property type="entry name" value="RASGEF_NTER"/>
    <property type="match status" value="1"/>
</dbReference>
<dbReference type="PROSITE" id="PS51377">
    <property type="entry name" value="KIND"/>
    <property type="match status" value="1"/>
</dbReference>
<feature type="domain" description="N-terminal Ras-GEF" evidence="4">
    <location>
        <begin position="1074"/>
        <end position="1200"/>
    </location>
</feature>
<reference evidence="6 8" key="2">
    <citation type="journal article" date="2013" name="Nature">
        <title>Insights into bilaterian evolution from three spiralian genomes.</title>
        <authorList>
            <person name="Simakov O."/>
            <person name="Marletaz F."/>
            <person name="Cho S.J."/>
            <person name="Edsinger-Gonzales E."/>
            <person name="Havlak P."/>
            <person name="Hellsten U."/>
            <person name="Kuo D.H."/>
            <person name="Larsson T."/>
            <person name="Lv J."/>
            <person name="Arendt D."/>
            <person name="Savage R."/>
            <person name="Osoegawa K."/>
            <person name="de Jong P."/>
            <person name="Grimwood J."/>
            <person name="Chapman J.A."/>
            <person name="Shapiro H."/>
            <person name="Aerts A."/>
            <person name="Otillar R.P."/>
            <person name="Terry A.Y."/>
            <person name="Boore J.L."/>
            <person name="Grigoriev I.V."/>
            <person name="Lindberg D.R."/>
            <person name="Seaver E.C."/>
            <person name="Weisblat D.A."/>
            <person name="Putnam N.H."/>
            <person name="Rokhsar D.S."/>
        </authorList>
    </citation>
    <scope>NUCLEOTIDE SEQUENCE</scope>
    <source>
        <strain evidence="6 8">I ESC-2004</strain>
    </source>
</reference>
<evidence type="ECO:0000259" key="5">
    <source>
        <dbReference type="PROSITE" id="PS51377"/>
    </source>
</evidence>
<sequence length="1314" mass="147427">MFSLGMTLLYAAEYNASSAKRIPMDPELSALVLSMTKEEFESSTVRLGSQSSLGNISPRWQSSGSNDSLALPPTEFMDNDTKRLIRENNTEKLKEPGVRAEELRAKEFKGVGTKGSAISSDFRVSVSSICDELNRGLEEQEAWALCHQAIFALKSIREEYPAYICLDTVAISASTGNVHFLSMPDDKELDITFLAPELQQQAIVTPKTCLYGVGALLWAATDYKTTKGQSSLSSQMEMLLIIMTQNEADARPSLDEVREICEDQEKIASFKSKSVCLELAAQIRFKRQSPPEVLERPMSPLPDFTPQEKVVMEIRAGRYKLRKSSKPKVLSPQEIFMNDKDLMQSLQNVITQTPRPASTFKPNNCTGDADIAIPSAFQSHKTHFKPIIVKQHKQNAKDRRKTKSSNSLPNIETPVDELKEEASLQGTHSTSNLSPAFPYQVQLQHDPTTGFYQVIPMVAPPRASSQPLMVSAAPSPALVVTHSLIAKAKERNNPEADENIKKTMVRPKSSSGVHASMQRKTFDAGLNNDQPMSKSDPNLDLLESNCKQVQRPRRRRGDHCFSPDLPLSPVPSPSLSKDSGVSGIHLKGCGDPALLEKLLDSQNMRHNRRLQQVIRVVRDEFAFGGIMETGVEDVQMAEYIMSLCGLTWDTFVSAISEKFFDLYWEEGILVSLFECVNGRKPMPTEGDYPEDLPEDILPLPLPGPEPQQKAPRVNQASTAAWDEKENRKERERVKSTRREQKHKSPTRFRQNSVTPQLQEQLKEENEALFDSLNEQPSSPNGNNTKRNIIFVKSSSIEDNINDIENNVNEENEDTPRSSPPPRPSLSLGSSDSFPMMRSHKMSVSAEDHEEFAFDSDDEPMNHVTIIRNSKSIWGDICQISKLKVEEAEKLESPRERRTSHVICSSTDNSDIAVDVMPDTCWQRVQGSAVIYHWVEILQRSNVELNGFIAEMENSNKETIELTMCDIDQEFAMEQRNRKRTFNYYCKLLAASKKGRISSDQKGMLNRVIQELSDNKDRLEFLELARKHLETMYAECFGMDPSVLLALIKCSPKEPMLLSMADANPHLQVQMNMDGKRFLQAGTCEGLMASLFAKGALSNGFIHQFLYGFRYFVAPLDLLSFICDKYTASSQSLAPAVGMPAKVKVRAIDLLQAWLEGYFSIDFRNSRGMLQTLKTFLKSREEDDCLKKVRLSLDRCMKGQNYELVPAPETPSLNLFQDGPTSNLKSEVKIKADVQWENFQYSLALGKNCSKTGGPMTTAVPLHRPSRPIGCKKSSRKSDAFNLADFTAEYLAEQLTLMEQVGVILPNTPCTLSEY</sequence>
<dbReference type="SMART" id="SM00750">
    <property type="entry name" value="KIND"/>
    <property type="match status" value="1"/>
</dbReference>
<feature type="region of interest" description="Disordered" evidence="3">
    <location>
        <begin position="489"/>
        <end position="516"/>
    </location>
</feature>
<protein>
    <recommendedName>
        <fullName evidence="9">Protein kinase domain-containing protein</fullName>
    </recommendedName>
</protein>
<feature type="compositionally biased region" description="Basic residues" evidence="3">
    <location>
        <begin position="391"/>
        <end position="403"/>
    </location>
</feature>
<evidence type="ECO:0000256" key="1">
    <source>
        <dbReference type="ARBA" id="ARBA00022737"/>
    </source>
</evidence>
<keyword evidence="2" id="KW-0344">Guanine-nucleotide releasing factor</keyword>
<feature type="compositionally biased region" description="Basic and acidic residues" evidence="3">
    <location>
        <begin position="489"/>
        <end position="501"/>
    </location>
</feature>
<dbReference type="GO" id="GO:0032045">
    <property type="term" value="C:guanyl-nucleotide exchange factor complex"/>
    <property type="evidence" value="ECO:0007669"/>
    <property type="project" value="TreeGrafter"/>
</dbReference>
<dbReference type="CDD" id="cd06224">
    <property type="entry name" value="REM"/>
    <property type="match status" value="1"/>
</dbReference>
<dbReference type="GO" id="GO:0007264">
    <property type="term" value="P:small GTPase-mediated signal transduction"/>
    <property type="evidence" value="ECO:0007669"/>
    <property type="project" value="InterPro"/>
</dbReference>
<feature type="region of interest" description="Disordered" evidence="3">
    <location>
        <begin position="391"/>
        <end position="413"/>
    </location>
</feature>
<dbReference type="GO" id="GO:0005085">
    <property type="term" value="F:guanyl-nucleotide exchange factor activity"/>
    <property type="evidence" value="ECO:0007669"/>
    <property type="project" value="UniProtKB-KW"/>
</dbReference>
<name>R7T365_CAPTE</name>
<dbReference type="Gene3D" id="1.10.510.10">
    <property type="entry name" value="Transferase(Phosphotransferase) domain 1"/>
    <property type="match status" value="1"/>
</dbReference>
<dbReference type="InterPro" id="IPR023578">
    <property type="entry name" value="Ras_GEF_dom_sf"/>
</dbReference>
<dbReference type="InterPro" id="IPR000651">
    <property type="entry name" value="Ras-like_Gua-exchang_fac_N"/>
</dbReference>
<feature type="compositionally biased region" description="Basic and acidic residues" evidence="3">
    <location>
        <begin position="721"/>
        <end position="738"/>
    </location>
</feature>
<feature type="compositionally biased region" description="Low complexity" evidence="3">
    <location>
        <begin position="824"/>
        <end position="834"/>
    </location>
</feature>
<dbReference type="EMBL" id="KB312513">
    <property type="protein sequence ID" value="ELT87102.1"/>
    <property type="molecule type" value="Genomic_DNA"/>
</dbReference>
<gene>
    <name evidence="6" type="ORF">CAPTEDRAFT_220163</name>
</gene>
<dbReference type="PANTHER" id="PTHR21560:SF0">
    <property type="entry name" value="KINASE NON-CATALYTIC C-LOBE DOMAIN-CONTAINING PROTEIN 1"/>
    <property type="match status" value="1"/>
</dbReference>
<evidence type="ECO:0000256" key="2">
    <source>
        <dbReference type="PROSITE-ProRule" id="PRU00135"/>
    </source>
</evidence>
<dbReference type="InterPro" id="IPR029899">
    <property type="entry name" value="KNDC1"/>
</dbReference>
<dbReference type="PANTHER" id="PTHR21560">
    <property type="entry name" value="VERY KIND PROTEIN"/>
    <property type="match status" value="1"/>
</dbReference>
<evidence type="ECO:0000259" key="4">
    <source>
        <dbReference type="PROSITE" id="PS50212"/>
    </source>
</evidence>
<keyword evidence="8" id="KW-1185">Reference proteome</keyword>
<feature type="region of interest" description="Disordered" evidence="3">
    <location>
        <begin position="547"/>
        <end position="576"/>
    </location>
</feature>
<evidence type="ECO:0008006" key="9">
    <source>
        <dbReference type="Google" id="ProtNLM"/>
    </source>
</evidence>
<evidence type="ECO:0000256" key="3">
    <source>
        <dbReference type="SAM" id="MobiDB-lite"/>
    </source>
</evidence>
<feature type="domain" description="KIND" evidence="5">
    <location>
        <begin position="124"/>
        <end position="314"/>
    </location>
</feature>
<dbReference type="HOGENOM" id="CLU_260453_0_0_1"/>
<proteinExistence type="predicted"/>
<feature type="compositionally biased region" description="Polar residues" evidence="3">
    <location>
        <begin position="747"/>
        <end position="757"/>
    </location>
</feature>
<reference evidence="8" key="1">
    <citation type="submission" date="2012-12" db="EMBL/GenBank/DDBJ databases">
        <authorList>
            <person name="Hellsten U."/>
            <person name="Grimwood J."/>
            <person name="Chapman J.A."/>
            <person name="Shapiro H."/>
            <person name="Aerts A."/>
            <person name="Otillar R.P."/>
            <person name="Terry A.Y."/>
            <person name="Boore J.L."/>
            <person name="Simakov O."/>
            <person name="Marletaz F."/>
            <person name="Cho S.-J."/>
            <person name="Edsinger-Gonzales E."/>
            <person name="Havlak P."/>
            <person name="Kuo D.-H."/>
            <person name="Larsson T."/>
            <person name="Lv J."/>
            <person name="Arendt D."/>
            <person name="Savage R."/>
            <person name="Osoegawa K."/>
            <person name="de Jong P."/>
            <person name="Lindberg D.R."/>
            <person name="Seaver E.C."/>
            <person name="Weisblat D.A."/>
            <person name="Putnam N.H."/>
            <person name="Grigoriev I.V."/>
            <person name="Rokhsar D.S."/>
        </authorList>
    </citation>
    <scope>NUCLEOTIDE SEQUENCE</scope>
    <source>
        <strain evidence="8">I ESC-2004</strain>
    </source>
</reference>
<dbReference type="Gene3D" id="1.20.870.10">
    <property type="entry name" value="Son of sevenless (SoS) protein Chain: S domain 1"/>
    <property type="match status" value="1"/>
</dbReference>
<accession>R7T365</accession>
<organism evidence="6">
    <name type="scientific">Capitella teleta</name>
    <name type="common">Polychaete worm</name>
    <dbReference type="NCBI Taxonomy" id="283909"/>
    <lineage>
        <taxon>Eukaryota</taxon>
        <taxon>Metazoa</taxon>
        <taxon>Spiralia</taxon>
        <taxon>Lophotrochozoa</taxon>
        <taxon>Annelida</taxon>
        <taxon>Polychaeta</taxon>
        <taxon>Sedentaria</taxon>
        <taxon>Scolecida</taxon>
        <taxon>Capitellidae</taxon>
        <taxon>Capitella</taxon>
    </lineage>
</organism>
<dbReference type="InterPro" id="IPR011019">
    <property type="entry name" value="KIND_dom"/>
</dbReference>
<dbReference type="GO" id="GO:0030425">
    <property type="term" value="C:dendrite"/>
    <property type="evidence" value="ECO:0007669"/>
    <property type="project" value="TreeGrafter"/>
</dbReference>
<keyword evidence="1" id="KW-0677">Repeat</keyword>
<feature type="region of interest" description="Disordered" evidence="3">
    <location>
        <begin position="684"/>
        <end position="757"/>
    </location>
</feature>
<dbReference type="EMBL" id="AMQN01016072">
    <property type="status" value="NOT_ANNOTATED_CDS"/>
    <property type="molecule type" value="Genomic_DNA"/>
</dbReference>
<dbReference type="GO" id="GO:0043025">
    <property type="term" value="C:neuronal cell body"/>
    <property type="evidence" value="ECO:0007669"/>
    <property type="project" value="TreeGrafter"/>
</dbReference>
<evidence type="ECO:0000313" key="7">
    <source>
        <dbReference type="EnsemblMetazoa" id="CapteP220163"/>
    </source>
</evidence>
<reference evidence="7" key="3">
    <citation type="submission" date="2015-06" db="UniProtKB">
        <authorList>
            <consortium name="EnsemblMetazoa"/>
        </authorList>
    </citation>
    <scope>IDENTIFICATION</scope>
</reference>
<dbReference type="Proteomes" id="UP000014760">
    <property type="component" value="Unassembled WGS sequence"/>
</dbReference>
<evidence type="ECO:0000313" key="6">
    <source>
        <dbReference type="EMBL" id="ELT87102.1"/>
    </source>
</evidence>
<dbReference type="Pfam" id="PF00618">
    <property type="entry name" value="RasGEF_N"/>
    <property type="match status" value="1"/>
</dbReference>
<dbReference type="SUPFAM" id="SSF48366">
    <property type="entry name" value="Ras GEF"/>
    <property type="match status" value="1"/>
</dbReference>
<dbReference type="EnsemblMetazoa" id="CapteT220163">
    <property type="protein sequence ID" value="CapteP220163"/>
    <property type="gene ID" value="CapteG220163"/>
</dbReference>